<dbReference type="InterPro" id="IPR032856">
    <property type="entry name" value="GDE_N_bis"/>
</dbReference>
<proteinExistence type="predicted"/>
<gene>
    <name evidence="3" type="ORF">MSHI_00680</name>
</gene>
<dbReference type="OrthoDB" id="9759959at2"/>
<dbReference type="AlphaFoldDB" id="A0A7I7MJW9"/>
<accession>A0A7I7MJW9</accession>
<sequence>MTVPTAFNSGAPARIGAGSDTVTLVEGATFCLSNRHGDIAVGTPHGLFFRDARVLSRWELRVDGQVAESLSVESAEAFAAQFILRRAPRSGLVESTLLVVRERLVADGLRETISLHNLDKESTVVSLELHVDADFADLFAVKEGRAPLAGADMTVADGELVLRGRTDSVRGLTVAATGDPVVVPGSLNWRVLVPPGERWQTEIMVQPTWANHKIRTRFPRGENVEFSAPALKIEAWRDTATTVETDHGVLARVLRQTESDLGALLIHDDDGHSRPFVAAGAPWFMTLFGRDSLLTAWMALPLDVGLAVGTLRQLADVQGRRVDPVTEEQPGRIMHEIRRGPASVDVLGGSIYYGSIDATPLFVMLLAESWRWGADEAAVRSLLPAADAALTWAVRYGDRDGDGLVEYQRATDRGLVNQGWKDSFNGVNDAAGRLADPPIALCEVQGYLYAALLSRAELAEALGDERTAARLRERAHALRTKFLDAFWLPQDGWYAIALDGRKRPVDALTSNVGHCLWTGIATDEHAAAIVERLAGAEMDSGFGLRTLATTMGAYNPMSYHNGSVWPHDTAIAVAGLLRYRHLPGAVRLAERLATGLLDAATSFGGRLPELFCGFPRSQFASPVPYPTSCSPQAWASAAPLLLLRSFLGLDPNVPHRTLSVSPHLPTEWGRIALTNLRLGGATVHLEAEGQAVKTHGLGDDWQLLTPAS</sequence>
<reference evidence="3 4" key="1">
    <citation type="journal article" date="2019" name="Emerg. Microbes Infect.">
        <title>Comprehensive subspecies identification of 175 nontuberculous mycobacteria species based on 7547 genomic profiles.</title>
        <authorList>
            <person name="Matsumoto Y."/>
            <person name="Kinjo T."/>
            <person name="Motooka D."/>
            <person name="Nabeya D."/>
            <person name="Jung N."/>
            <person name="Uechi K."/>
            <person name="Horii T."/>
            <person name="Iida T."/>
            <person name="Fujita J."/>
            <person name="Nakamura S."/>
        </authorList>
    </citation>
    <scope>NUCLEOTIDE SEQUENCE [LARGE SCALE GENOMIC DNA]</scope>
    <source>
        <strain evidence="3 4">JCM 14233</strain>
    </source>
</reference>
<dbReference type="SUPFAM" id="SSF48208">
    <property type="entry name" value="Six-hairpin glycosidases"/>
    <property type="match status" value="1"/>
</dbReference>
<dbReference type="RefSeq" id="WP_083050203.1">
    <property type="nucleotide sequence ID" value="NZ_AP022575.1"/>
</dbReference>
<dbReference type="GO" id="GO:0005975">
    <property type="term" value="P:carbohydrate metabolic process"/>
    <property type="evidence" value="ECO:0007669"/>
    <property type="project" value="InterPro"/>
</dbReference>
<dbReference type="Proteomes" id="UP000467236">
    <property type="component" value="Chromosome"/>
</dbReference>
<dbReference type="Gene3D" id="1.50.10.10">
    <property type="match status" value="1"/>
</dbReference>
<name>A0A7I7MJW9_9MYCO</name>
<organism evidence="3 4">
    <name type="scientific">Mycobacterium shinjukuense</name>
    <dbReference type="NCBI Taxonomy" id="398694"/>
    <lineage>
        <taxon>Bacteria</taxon>
        <taxon>Bacillati</taxon>
        <taxon>Actinomycetota</taxon>
        <taxon>Actinomycetes</taxon>
        <taxon>Mycobacteriales</taxon>
        <taxon>Mycobacteriaceae</taxon>
        <taxon>Mycobacterium</taxon>
    </lineage>
</organism>
<dbReference type="Pfam" id="PF14742">
    <property type="entry name" value="GDE_N_bis"/>
    <property type="match status" value="1"/>
</dbReference>
<keyword evidence="4" id="KW-1185">Reference proteome</keyword>
<dbReference type="InterPro" id="IPR008928">
    <property type="entry name" value="6-hairpin_glycosidase_sf"/>
</dbReference>
<evidence type="ECO:0000313" key="3">
    <source>
        <dbReference type="EMBL" id="BBX72162.1"/>
    </source>
</evidence>
<feature type="domain" description="Mannosylglycerate hydrolase MGH1-like glycoside hydrolase" evidence="2">
    <location>
        <begin position="356"/>
        <end position="594"/>
    </location>
</feature>
<feature type="domain" description="Putative glycogen debranching enzyme N-terminal" evidence="1">
    <location>
        <begin position="24"/>
        <end position="203"/>
    </location>
</feature>
<evidence type="ECO:0000313" key="4">
    <source>
        <dbReference type="Proteomes" id="UP000467236"/>
    </source>
</evidence>
<protein>
    <submittedName>
        <fullName evidence="3">Amylo-alpha-1,6-glucosidase</fullName>
    </submittedName>
</protein>
<dbReference type="KEGG" id="mshj:MSHI_00680"/>
<dbReference type="Pfam" id="PF22422">
    <property type="entry name" value="MGH1-like_GH"/>
    <property type="match status" value="1"/>
</dbReference>
<evidence type="ECO:0000259" key="1">
    <source>
        <dbReference type="Pfam" id="PF14742"/>
    </source>
</evidence>
<evidence type="ECO:0000259" key="2">
    <source>
        <dbReference type="Pfam" id="PF22422"/>
    </source>
</evidence>
<dbReference type="InterPro" id="IPR012341">
    <property type="entry name" value="6hp_glycosidase-like_sf"/>
</dbReference>
<dbReference type="InterPro" id="IPR054491">
    <property type="entry name" value="MGH1-like_GH"/>
</dbReference>
<dbReference type="EMBL" id="AP022575">
    <property type="protein sequence ID" value="BBX72162.1"/>
    <property type="molecule type" value="Genomic_DNA"/>
</dbReference>